<dbReference type="PaxDb" id="4097-A0A1S3ZCZ4"/>
<feature type="compositionally biased region" description="Low complexity" evidence="1">
    <location>
        <begin position="1"/>
        <end position="25"/>
    </location>
</feature>
<organism evidence="2">
    <name type="scientific">Nicotiana tabacum</name>
    <name type="common">Common tobacco</name>
    <dbReference type="NCBI Taxonomy" id="4097"/>
    <lineage>
        <taxon>Eukaryota</taxon>
        <taxon>Viridiplantae</taxon>
        <taxon>Streptophyta</taxon>
        <taxon>Embryophyta</taxon>
        <taxon>Tracheophyta</taxon>
        <taxon>Spermatophyta</taxon>
        <taxon>Magnoliopsida</taxon>
        <taxon>eudicotyledons</taxon>
        <taxon>Gunneridae</taxon>
        <taxon>Pentapetalae</taxon>
        <taxon>asterids</taxon>
        <taxon>lamiids</taxon>
        <taxon>Solanales</taxon>
        <taxon>Solanaceae</taxon>
        <taxon>Nicotianoideae</taxon>
        <taxon>Nicotianeae</taxon>
        <taxon>Nicotiana</taxon>
    </lineage>
</organism>
<name>A0A1S3ZCZ4_TOBAC</name>
<sequence>MASQTSSSTQTQTSSPNQTTSTQSSLGLPNPPPTISNIKGFVPIELTYLNYLTWKKVFLIVLKSHNLLSLVDGSIPCPTSTHDEYRLWIQCDTITLSWINVTFSPPVLDSLPNYACETSKEAWDVLASLYLDQVSSSSIHLKSKFQNFKKGSLSMEDYLQQLHSLACSLRAVGKPVSDDDLVTQALQGLPSSYQTFVSGLNATGTLPTFLALRPLLLTEEAHINATNNDDPTSHTALVASTPTQPVSQPHSSTLSHTNTYSKVSYNGRGHGISNKGRGRDQYSTRSNFSNQWAGFQQNFRPSSRGDGVLGRPPFTSTKQCQICFHFNHTALECRNRFNHSYVPNSLPKSFAAMNLEEVQPSIWYPDSGASAHMTNNQSLLSSPSTYIGSSQVMVGNGQENQASVTPL</sequence>
<evidence type="ECO:0000313" key="2">
    <source>
        <dbReference type="RefSeq" id="XP_016462273.1"/>
    </source>
</evidence>
<proteinExistence type="predicted"/>
<evidence type="ECO:0008006" key="3">
    <source>
        <dbReference type="Google" id="ProtNLM"/>
    </source>
</evidence>
<accession>A0A1S3ZCZ4</accession>
<dbReference type="AlphaFoldDB" id="A0A1S3ZCZ4"/>
<evidence type="ECO:0000256" key="1">
    <source>
        <dbReference type="SAM" id="MobiDB-lite"/>
    </source>
</evidence>
<feature type="region of interest" description="Disordered" evidence="1">
    <location>
        <begin position="1"/>
        <end position="31"/>
    </location>
</feature>
<dbReference type="PANTHER" id="PTHR47481:SF29">
    <property type="entry name" value="RETROTRANSPOSON GAG DOMAIN-CONTAINING PROTEIN"/>
    <property type="match status" value="1"/>
</dbReference>
<gene>
    <name evidence="2" type="primary">LOC107785467</name>
</gene>
<reference evidence="2" key="1">
    <citation type="submission" date="2025-08" db="UniProtKB">
        <authorList>
            <consortium name="RefSeq"/>
        </authorList>
    </citation>
    <scope>IDENTIFICATION</scope>
</reference>
<dbReference type="RefSeq" id="XP_016462273.1">
    <property type="nucleotide sequence ID" value="XM_016606787.1"/>
</dbReference>
<dbReference type="KEGG" id="nta:107785467"/>
<protein>
    <recommendedName>
        <fullName evidence="3">Retrovirus-related Pol polyprotein from transposon TNT 1-94</fullName>
    </recommendedName>
</protein>
<dbReference type="PANTHER" id="PTHR47481">
    <property type="match status" value="1"/>
</dbReference>
<dbReference type="Pfam" id="PF14223">
    <property type="entry name" value="Retrotran_gag_2"/>
    <property type="match status" value="1"/>
</dbReference>
<dbReference type="OrthoDB" id="1845088at2759"/>
<feature type="compositionally biased region" description="Polar residues" evidence="1">
    <location>
        <begin position="242"/>
        <end position="264"/>
    </location>
</feature>
<feature type="region of interest" description="Disordered" evidence="1">
    <location>
        <begin position="242"/>
        <end position="283"/>
    </location>
</feature>